<comment type="caution">
    <text evidence="3">The sequence shown here is derived from an EMBL/GenBank/DDBJ whole genome shotgun (WGS) entry which is preliminary data.</text>
</comment>
<dbReference type="Gene3D" id="1.20.5.1160">
    <property type="entry name" value="Vasodilator-stimulated phosphoprotein"/>
    <property type="match status" value="1"/>
</dbReference>
<feature type="compositionally biased region" description="Basic and acidic residues" evidence="2">
    <location>
        <begin position="125"/>
        <end position="134"/>
    </location>
</feature>
<dbReference type="PANTHER" id="PTHR23158">
    <property type="entry name" value="MELANOMA INHIBITORY ACTIVITY-RELATED"/>
    <property type="match status" value="1"/>
</dbReference>
<keyword evidence="1" id="KW-0175">Coiled coil</keyword>
<dbReference type="GO" id="GO:0006888">
    <property type="term" value="P:endoplasmic reticulum to Golgi vesicle-mediated transport"/>
    <property type="evidence" value="ECO:0007669"/>
    <property type="project" value="TreeGrafter"/>
</dbReference>
<feature type="compositionally biased region" description="Low complexity" evidence="2">
    <location>
        <begin position="309"/>
        <end position="320"/>
    </location>
</feature>
<evidence type="ECO:0000256" key="1">
    <source>
        <dbReference type="ARBA" id="ARBA00023054"/>
    </source>
</evidence>
<dbReference type="EMBL" id="JWIN03000034">
    <property type="protein sequence ID" value="KAB1254226.1"/>
    <property type="molecule type" value="Genomic_DNA"/>
</dbReference>
<dbReference type="InterPro" id="IPR051500">
    <property type="entry name" value="cTAGE_MIA/OTOR"/>
</dbReference>
<dbReference type="Proteomes" id="UP000299084">
    <property type="component" value="Unassembled WGS sequence"/>
</dbReference>
<evidence type="ECO:0000313" key="4">
    <source>
        <dbReference type="Proteomes" id="UP000299084"/>
    </source>
</evidence>
<evidence type="ECO:0000256" key="2">
    <source>
        <dbReference type="SAM" id="MobiDB-lite"/>
    </source>
</evidence>
<name>A0A5N4C5T1_CAMDR</name>
<feature type="compositionally biased region" description="Pro residues" evidence="2">
    <location>
        <begin position="292"/>
        <end position="308"/>
    </location>
</feature>
<dbReference type="GO" id="GO:0005789">
    <property type="term" value="C:endoplasmic reticulum membrane"/>
    <property type="evidence" value="ECO:0007669"/>
    <property type="project" value="TreeGrafter"/>
</dbReference>
<dbReference type="PANTHER" id="PTHR23158:SF59">
    <property type="match status" value="1"/>
</dbReference>
<sequence>MEVLLSACGSTFQLILEPLWGALLLVYESLTHVPGLPVFRWEILVCARVLVLVAGEAPVLQDRISRLRSIADHLEDLLGGHADGGPPDIQPKEEAENGHRPVHGAEGNLKGVTGDAGRNAPLPRPQEEHQGTARRLREEKKMIQELTAQITSLQIEEASLKCENSRLDGEIEQLKLKLQSLPDAYDEHVTQLHREFSQVEARCIEVEKQLINVRRDLDSTCQMRDLCKKTAQDVGEELERTTSYHLKEIRFQENRAGESWLAAAATERKLQELRQESDRTRQMLAQVKSNVQPPPRGPGAPAAPPAGPRGPALSGGALGH</sequence>
<dbReference type="GO" id="GO:0070971">
    <property type="term" value="C:endoplasmic reticulum exit site"/>
    <property type="evidence" value="ECO:0007669"/>
    <property type="project" value="TreeGrafter"/>
</dbReference>
<gene>
    <name evidence="3" type="ORF">Cadr_000029094</name>
</gene>
<organism evidence="3 4">
    <name type="scientific">Camelus dromedarius</name>
    <name type="common">Dromedary</name>
    <name type="synonym">Arabian camel</name>
    <dbReference type="NCBI Taxonomy" id="9838"/>
    <lineage>
        <taxon>Eukaryota</taxon>
        <taxon>Metazoa</taxon>
        <taxon>Chordata</taxon>
        <taxon>Craniata</taxon>
        <taxon>Vertebrata</taxon>
        <taxon>Euteleostomi</taxon>
        <taxon>Mammalia</taxon>
        <taxon>Eutheria</taxon>
        <taxon>Laurasiatheria</taxon>
        <taxon>Artiodactyla</taxon>
        <taxon>Tylopoda</taxon>
        <taxon>Camelidae</taxon>
        <taxon>Camelus</taxon>
    </lineage>
</organism>
<evidence type="ECO:0000313" key="3">
    <source>
        <dbReference type="EMBL" id="KAB1254226.1"/>
    </source>
</evidence>
<protein>
    <submittedName>
        <fullName evidence="3">Melanoma inhibitory activity protein 2</fullName>
    </submittedName>
</protein>
<dbReference type="GO" id="GO:0035459">
    <property type="term" value="P:vesicle cargo loading"/>
    <property type="evidence" value="ECO:0007669"/>
    <property type="project" value="TreeGrafter"/>
</dbReference>
<keyword evidence="4" id="KW-1185">Reference proteome</keyword>
<dbReference type="AlphaFoldDB" id="A0A5N4C5T1"/>
<feature type="region of interest" description="Disordered" evidence="2">
    <location>
        <begin position="285"/>
        <end position="320"/>
    </location>
</feature>
<proteinExistence type="predicted"/>
<dbReference type="GO" id="GO:0009306">
    <property type="term" value="P:protein secretion"/>
    <property type="evidence" value="ECO:0007669"/>
    <property type="project" value="TreeGrafter"/>
</dbReference>
<reference evidence="3 4" key="1">
    <citation type="journal article" date="2019" name="Mol. Ecol. Resour.">
        <title>Improving Illumina assemblies with Hi-C and long reads: an example with the North African dromedary.</title>
        <authorList>
            <person name="Elbers J.P."/>
            <person name="Rogers M.F."/>
            <person name="Perelman P.L."/>
            <person name="Proskuryakova A.A."/>
            <person name="Serdyukova N.A."/>
            <person name="Johnson W.E."/>
            <person name="Horin P."/>
            <person name="Corander J."/>
            <person name="Murphy D."/>
            <person name="Burger P.A."/>
        </authorList>
    </citation>
    <scope>NUCLEOTIDE SEQUENCE [LARGE SCALE GENOMIC DNA]</scope>
    <source>
        <strain evidence="3">Drom800</strain>
        <tissue evidence="3">Blood</tissue>
    </source>
</reference>
<feature type="region of interest" description="Disordered" evidence="2">
    <location>
        <begin position="78"/>
        <end position="134"/>
    </location>
</feature>
<feature type="compositionally biased region" description="Basic and acidic residues" evidence="2">
    <location>
        <begin position="90"/>
        <end position="99"/>
    </location>
</feature>
<accession>A0A5N4C5T1</accession>